<dbReference type="GO" id="GO:0008270">
    <property type="term" value="F:zinc ion binding"/>
    <property type="evidence" value="ECO:0007669"/>
    <property type="project" value="InterPro"/>
</dbReference>
<evidence type="ECO:0000259" key="1">
    <source>
        <dbReference type="SMART" id="SM00507"/>
    </source>
</evidence>
<dbReference type="InterPro" id="IPR002711">
    <property type="entry name" value="HNH"/>
</dbReference>
<dbReference type="KEGG" id="nhu:H0264_14620"/>
<sequence length="232" mass="26151">MAERQPSSIIRVASFIANVGVGNRFTMKQLNASVPDVIQTDRRMRDLREMGWRIDNYKTNASLAPEEYLVREIGVRIDQGEKRPANQRRSIAGAKRRRIFERDGGACRICGVAGGQEFPDAHGHKAVLTIGHIVPKDRGGSDNDENLQIECQRCNEQSRNNIQSPPDPAEVLTAIRNLKGGHKTKKQVVGWMLSGKREISDAERAFGNWWRLPYDQRQHVKDALVKEVLSGE</sequence>
<dbReference type="GO" id="GO:0003676">
    <property type="term" value="F:nucleic acid binding"/>
    <property type="evidence" value="ECO:0007669"/>
    <property type="project" value="InterPro"/>
</dbReference>
<dbReference type="PANTHER" id="PTHR33877:SF2">
    <property type="entry name" value="OS07G0170200 PROTEIN"/>
    <property type="match status" value="1"/>
</dbReference>
<reference evidence="2 3" key="1">
    <citation type="submission" date="2020-07" db="EMBL/GenBank/DDBJ databases">
        <authorList>
            <person name="Zhuang K."/>
            <person name="Ran Y."/>
        </authorList>
    </citation>
    <scope>NUCLEOTIDE SEQUENCE [LARGE SCALE GENOMIC DNA]</scope>
    <source>
        <strain evidence="2 3">WCH-YHL-001</strain>
    </source>
</reference>
<dbReference type="Pfam" id="PF01844">
    <property type="entry name" value="HNH"/>
    <property type="match status" value="1"/>
</dbReference>
<dbReference type="Gene3D" id="1.10.30.50">
    <property type="match status" value="1"/>
</dbReference>
<organism evidence="2 3">
    <name type="scientific">Nocardia huaxiensis</name>
    <dbReference type="NCBI Taxonomy" id="2755382"/>
    <lineage>
        <taxon>Bacteria</taxon>
        <taxon>Bacillati</taxon>
        <taxon>Actinomycetota</taxon>
        <taxon>Actinomycetes</taxon>
        <taxon>Mycobacteriales</taxon>
        <taxon>Nocardiaceae</taxon>
        <taxon>Nocardia</taxon>
    </lineage>
</organism>
<dbReference type="CDD" id="cd00085">
    <property type="entry name" value="HNHc"/>
    <property type="match status" value="1"/>
</dbReference>
<evidence type="ECO:0000313" key="3">
    <source>
        <dbReference type="Proteomes" id="UP000515512"/>
    </source>
</evidence>
<gene>
    <name evidence="2" type="ORF">H0264_14620</name>
</gene>
<keyword evidence="3" id="KW-1185">Reference proteome</keyword>
<dbReference type="SMART" id="SM00507">
    <property type="entry name" value="HNHc"/>
    <property type="match status" value="1"/>
</dbReference>
<dbReference type="Proteomes" id="UP000515512">
    <property type="component" value="Chromosome"/>
</dbReference>
<proteinExistence type="predicted"/>
<accession>A0A7D6VCQ2</accession>
<feature type="domain" description="HNH nuclease" evidence="1">
    <location>
        <begin position="94"/>
        <end position="156"/>
    </location>
</feature>
<keyword evidence="2" id="KW-0378">Hydrolase</keyword>
<evidence type="ECO:0000313" key="2">
    <source>
        <dbReference type="EMBL" id="QLY33301.1"/>
    </source>
</evidence>
<dbReference type="InterPro" id="IPR052892">
    <property type="entry name" value="NA-targeting_endonuclease"/>
</dbReference>
<dbReference type="PANTHER" id="PTHR33877">
    <property type="entry name" value="SLL1193 PROTEIN"/>
    <property type="match status" value="1"/>
</dbReference>
<dbReference type="RefSeq" id="WP_181584465.1">
    <property type="nucleotide sequence ID" value="NZ_CP059399.1"/>
</dbReference>
<dbReference type="AlphaFoldDB" id="A0A7D6VCQ2"/>
<dbReference type="InterPro" id="IPR003615">
    <property type="entry name" value="HNH_nuc"/>
</dbReference>
<protein>
    <submittedName>
        <fullName evidence="2">HNH endonuclease</fullName>
    </submittedName>
</protein>
<name>A0A7D6VCQ2_9NOCA</name>
<dbReference type="EMBL" id="CP059399">
    <property type="protein sequence ID" value="QLY33301.1"/>
    <property type="molecule type" value="Genomic_DNA"/>
</dbReference>
<keyword evidence="2" id="KW-0255">Endonuclease</keyword>
<dbReference type="GO" id="GO:0004519">
    <property type="term" value="F:endonuclease activity"/>
    <property type="evidence" value="ECO:0007669"/>
    <property type="project" value="UniProtKB-KW"/>
</dbReference>
<keyword evidence="2" id="KW-0540">Nuclease</keyword>